<gene>
    <name evidence="1" type="ORF">RhiirC2_740201</name>
</gene>
<protein>
    <submittedName>
        <fullName evidence="1">Uncharacterized protein</fullName>
    </submittedName>
</protein>
<feature type="non-terminal residue" evidence="1">
    <location>
        <position position="57"/>
    </location>
</feature>
<evidence type="ECO:0000313" key="1">
    <source>
        <dbReference type="EMBL" id="PKK73748.1"/>
    </source>
</evidence>
<sequence length="57" mass="6590">MDCLLDSFGYVLTEKNLNKDLSYRIDKFDDIKNVVKQSFMDDDVKVLISKAKDIIST</sequence>
<organism evidence="1 2">
    <name type="scientific">Rhizophagus irregularis</name>
    <dbReference type="NCBI Taxonomy" id="588596"/>
    <lineage>
        <taxon>Eukaryota</taxon>
        <taxon>Fungi</taxon>
        <taxon>Fungi incertae sedis</taxon>
        <taxon>Mucoromycota</taxon>
        <taxon>Glomeromycotina</taxon>
        <taxon>Glomeromycetes</taxon>
        <taxon>Glomerales</taxon>
        <taxon>Glomeraceae</taxon>
        <taxon>Rhizophagus</taxon>
    </lineage>
</organism>
<dbReference type="EMBL" id="LLXL01000349">
    <property type="protein sequence ID" value="PKK73748.1"/>
    <property type="molecule type" value="Genomic_DNA"/>
</dbReference>
<name>A0A2N1NIN6_9GLOM</name>
<proteinExistence type="predicted"/>
<comment type="caution">
    <text evidence="1">The sequence shown here is derived from an EMBL/GenBank/DDBJ whole genome shotgun (WGS) entry which is preliminary data.</text>
</comment>
<reference evidence="1 2" key="2">
    <citation type="submission" date="2017-10" db="EMBL/GenBank/DDBJ databases">
        <title>Extensive intraspecific genome diversity in a model arbuscular mycorrhizal fungus.</title>
        <authorList>
            <person name="Chen E.C.H."/>
            <person name="Morin E."/>
            <person name="Baudet D."/>
            <person name="Noel J."/>
            <person name="Ndikumana S."/>
            <person name="Charron P."/>
            <person name="St-Onge C."/>
            <person name="Giorgi J."/>
            <person name="Grigoriev I.V."/>
            <person name="Roux C."/>
            <person name="Martin F.M."/>
            <person name="Corradi N."/>
        </authorList>
    </citation>
    <scope>NUCLEOTIDE SEQUENCE [LARGE SCALE GENOMIC DNA]</scope>
    <source>
        <strain evidence="1 2">C2</strain>
    </source>
</reference>
<reference evidence="1 2" key="1">
    <citation type="submission" date="2016-04" db="EMBL/GenBank/DDBJ databases">
        <title>Genome analyses suggest a sexual origin of heterokaryosis in a supposedly ancient asexual fungus.</title>
        <authorList>
            <person name="Ropars J."/>
            <person name="Sedzielewska K."/>
            <person name="Noel J."/>
            <person name="Charron P."/>
            <person name="Farinelli L."/>
            <person name="Marton T."/>
            <person name="Kruger M."/>
            <person name="Pelin A."/>
            <person name="Brachmann A."/>
            <person name="Corradi N."/>
        </authorList>
    </citation>
    <scope>NUCLEOTIDE SEQUENCE [LARGE SCALE GENOMIC DNA]</scope>
    <source>
        <strain evidence="1 2">C2</strain>
    </source>
</reference>
<dbReference type="VEuPathDB" id="FungiDB:RhiirFUN_017796"/>
<accession>A0A2N1NIN6</accession>
<dbReference type="AlphaFoldDB" id="A0A2N1NIN6"/>
<evidence type="ECO:0000313" key="2">
    <source>
        <dbReference type="Proteomes" id="UP000233469"/>
    </source>
</evidence>
<dbReference type="Proteomes" id="UP000233469">
    <property type="component" value="Unassembled WGS sequence"/>
</dbReference>